<dbReference type="Pfam" id="PF00933">
    <property type="entry name" value="Glyco_hydro_3"/>
    <property type="match status" value="1"/>
</dbReference>
<dbReference type="EMBL" id="KV453870">
    <property type="protein sequence ID" value="ODV82962.1"/>
    <property type="molecule type" value="Genomic_DNA"/>
</dbReference>
<evidence type="ECO:0000259" key="7">
    <source>
        <dbReference type="PROSITE" id="PS51820"/>
    </source>
</evidence>
<dbReference type="UniPathway" id="UPA00696"/>
<dbReference type="SMART" id="SM00758">
    <property type="entry name" value="PA14"/>
    <property type="match status" value="1"/>
</dbReference>
<dbReference type="PROSITE" id="PS00775">
    <property type="entry name" value="GLYCOSYL_HYDROL_F3"/>
    <property type="match status" value="1"/>
</dbReference>
<dbReference type="InterPro" id="IPR026891">
    <property type="entry name" value="Fn3-like"/>
</dbReference>
<comment type="similarity">
    <text evidence="2 6">Belongs to the glycosyl hydrolase 3 family.</text>
</comment>
<evidence type="ECO:0000313" key="8">
    <source>
        <dbReference type="EMBL" id="ODV82962.1"/>
    </source>
</evidence>
<evidence type="ECO:0000256" key="5">
    <source>
        <dbReference type="ARBA" id="ARBA00023295"/>
    </source>
</evidence>
<dbReference type="Pfam" id="PF14310">
    <property type="entry name" value="Fn3-like"/>
    <property type="match status" value="1"/>
</dbReference>
<dbReference type="PANTHER" id="PTHR42715">
    <property type="entry name" value="BETA-GLUCOSIDASE"/>
    <property type="match status" value="1"/>
</dbReference>
<dbReference type="InterPro" id="IPR019800">
    <property type="entry name" value="Glyco_hydro_3_AS"/>
</dbReference>
<dbReference type="InterPro" id="IPR050288">
    <property type="entry name" value="Cellulose_deg_GH3"/>
</dbReference>
<dbReference type="SMART" id="SM01217">
    <property type="entry name" value="Fn3_like"/>
    <property type="match status" value="1"/>
</dbReference>
<gene>
    <name evidence="8" type="ORF">CANARDRAFT_19928</name>
</gene>
<dbReference type="GO" id="GO:0008422">
    <property type="term" value="F:beta-glucosidase activity"/>
    <property type="evidence" value="ECO:0007669"/>
    <property type="project" value="UniProtKB-EC"/>
</dbReference>
<dbReference type="PROSITE" id="PS51820">
    <property type="entry name" value="PA14"/>
    <property type="match status" value="1"/>
</dbReference>
<dbReference type="Gene3D" id="3.40.50.1700">
    <property type="entry name" value="Glycoside hydrolase family 3 C-terminal domain"/>
    <property type="match status" value="1"/>
</dbReference>
<keyword evidence="9" id="KW-1185">Reference proteome</keyword>
<feature type="domain" description="PA14" evidence="7">
    <location>
        <begin position="387"/>
        <end position="547"/>
    </location>
</feature>
<dbReference type="Proteomes" id="UP000094801">
    <property type="component" value="Unassembled WGS sequence"/>
</dbReference>
<evidence type="ECO:0000256" key="4">
    <source>
        <dbReference type="ARBA" id="ARBA00022801"/>
    </source>
</evidence>
<keyword evidence="6" id="KW-0119">Carbohydrate metabolism</keyword>
<dbReference type="Gene3D" id="2.60.40.10">
    <property type="entry name" value="Immunoglobulins"/>
    <property type="match status" value="1"/>
</dbReference>
<dbReference type="STRING" id="983967.A0A1E4SU58"/>
<dbReference type="InterPro" id="IPR036962">
    <property type="entry name" value="Glyco_hydro_3_N_sf"/>
</dbReference>
<dbReference type="InterPro" id="IPR036881">
    <property type="entry name" value="Glyco_hydro_3_C_sf"/>
</dbReference>
<dbReference type="InterPro" id="IPR001764">
    <property type="entry name" value="Glyco_hydro_3_N"/>
</dbReference>
<evidence type="ECO:0000256" key="3">
    <source>
        <dbReference type="ARBA" id="ARBA00012744"/>
    </source>
</evidence>
<dbReference type="OrthoDB" id="47059at2759"/>
<evidence type="ECO:0000256" key="6">
    <source>
        <dbReference type="RuleBase" id="RU361161"/>
    </source>
</evidence>
<dbReference type="PANTHER" id="PTHR42715:SF27">
    <property type="entry name" value="BETA-GLUCOSIDASE-RELATED"/>
    <property type="match status" value="1"/>
</dbReference>
<dbReference type="SUPFAM" id="SSF52279">
    <property type="entry name" value="Beta-D-glucan exohydrolase, C-terminal domain"/>
    <property type="match status" value="1"/>
</dbReference>
<name>A0A1E4SU58_9ASCO</name>
<keyword evidence="6" id="KW-0624">Polysaccharide degradation</keyword>
<protein>
    <recommendedName>
        <fullName evidence="3 6">beta-glucosidase</fullName>
        <ecNumber evidence="3 6">3.2.1.21</ecNumber>
    </recommendedName>
</protein>
<proteinExistence type="inferred from homology"/>
<dbReference type="InterPro" id="IPR037524">
    <property type="entry name" value="PA14/GLEYA"/>
</dbReference>
<evidence type="ECO:0000256" key="1">
    <source>
        <dbReference type="ARBA" id="ARBA00000448"/>
    </source>
</evidence>
<dbReference type="Gene3D" id="2.60.120.260">
    <property type="entry name" value="Galactose-binding domain-like"/>
    <property type="match status" value="1"/>
</dbReference>
<dbReference type="AlphaFoldDB" id="A0A1E4SU58"/>
<comment type="catalytic activity">
    <reaction evidence="1 6">
        <text>Hydrolysis of terminal, non-reducing beta-D-glucosyl residues with release of beta-D-glucose.</text>
        <dbReference type="EC" id="3.2.1.21"/>
    </reaction>
</comment>
<keyword evidence="5 6" id="KW-0326">Glycosidase</keyword>
<dbReference type="SUPFAM" id="SSF51445">
    <property type="entry name" value="(Trans)glycosidases"/>
    <property type="match status" value="1"/>
</dbReference>
<comment type="pathway">
    <text evidence="6">Glycan metabolism; cellulose degradation.</text>
</comment>
<dbReference type="Gene3D" id="3.20.20.300">
    <property type="entry name" value="Glycoside hydrolase, family 3, N-terminal domain"/>
    <property type="match status" value="1"/>
</dbReference>
<accession>A0A1E4SU58</accession>
<keyword evidence="4 6" id="KW-0378">Hydrolase</keyword>
<evidence type="ECO:0000256" key="2">
    <source>
        <dbReference type="ARBA" id="ARBA00005336"/>
    </source>
</evidence>
<dbReference type="Pfam" id="PF07691">
    <property type="entry name" value="PA14"/>
    <property type="match status" value="1"/>
</dbReference>
<dbReference type="FunFam" id="2.60.40.10:FF:000495">
    <property type="entry name" value="Periplasmic beta-glucosidase"/>
    <property type="match status" value="1"/>
</dbReference>
<dbReference type="EC" id="3.2.1.21" evidence="3 6"/>
<dbReference type="PRINTS" id="PR00133">
    <property type="entry name" value="GLHYDRLASE3"/>
</dbReference>
<reference evidence="9" key="1">
    <citation type="submission" date="2016-04" db="EMBL/GenBank/DDBJ databases">
        <title>Comparative genomics of biotechnologically important yeasts.</title>
        <authorList>
            <consortium name="DOE Joint Genome Institute"/>
            <person name="Riley R."/>
            <person name="Haridas S."/>
            <person name="Wolfe K.H."/>
            <person name="Lopes M.R."/>
            <person name="Hittinger C.T."/>
            <person name="Goker M."/>
            <person name="Salamov A."/>
            <person name="Wisecaver J."/>
            <person name="Long T.M."/>
            <person name="Aerts A.L."/>
            <person name="Barry K."/>
            <person name="Choi C."/>
            <person name="Clum A."/>
            <person name="Coughlan A.Y."/>
            <person name="Deshpande S."/>
            <person name="Douglass A.P."/>
            <person name="Hanson S.J."/>
            <person name="Klenk H.-P."/>
            <person name="Labutti K."/>
            <person name="Lapidus A."/>
            <person name="Lindquist E."/>
            <person name="Lipzen A."/>
            <person name="Meier-Kolthoff J.P."/>
            <person name="Ohm R.A."/>
            <person name="Otillar R.P."/>
            <person name="Pangilinan J."/>
            <person name="Peng Y."/>
            <person name="Rokas A."/>
            <person name="Rosa C.A."/>
            <person name="Scheuner C."/>
            <person name="Sibirny A.A."/>
            <person name="Slot J.C."/>
            <person name="Stielow J.B."/>
            <person name="Sun H."/>
            <person name="Kurtzman C.P."/>
            <person name="Blackwell M."/>
            <person name="Grigoriev I.V."/>
            <person name="Jeffries T.W."/>
        </authorList>
    </citation>
    <scope>NUCLEOTIDE SEQUENCE [LARGE SCALE GENOMIC DNA]</scope>
    <source>
        <strain evidence="9">NRRL YB-2248</strain>
    </source>
</reference>
<dbReference type="InterPro" id="IPR013783">
    <property type="entry name" value="Ig-like_fold"/>
</dbReference>
<dbReference type="InterPro" id="IPR017853">
    <property type="entry name" value="GH"/>
</dbReference>
<dbReference type="InterPro" id="IPR011658">
    <property type="entry name" value="PA14_dom"/>
</dbReference>
<dbReference type="GO" id="GO:0030245">
    <property type="term" value="P:cellulose catabolic process"/>
    <property type="evidence" value="ECO:0007669"/>
    <property type="project" value="UniProtKB-UniPathway"/>
</dbReference>
<evidence type="ECO:0000313" key="9">
    <source>
        <dbReference type="Proteomes" id="UP000094801"/>
    </source>
</evidence>
<dbReference type="Pfam" id="PF01915">
    <property type="entry name" value="Glyco_hydro_3_C"/>
    <property type="match status" value="1"/>
</dbReference>
<sequence>MSDFNVEELLLQLTTKEKAKLLSLKDFWHTADIPRLSIPSLRFSDGPNGVRVTAGTGLGATFNTELLTRAGELMSLEAKHKGVHVILGPTCNIQRGPLGGRGFESFSEDPLLSGLASAAIINGIQATEGMSATIKHFVGNDLEDERNFVNSIITERALREIYLLPFQLAVKYSNPACFMTAYNKVNGVHVSQSKRLLQEIVRDEWEWDGLLMSDWFGVYSLKESLDASLDLECPGEAIMRKPEPMKHAISNREVNLNVIDERVRHVLELIKRGVSTGIPENAPEDDLNNTPETSAKLLEVAREAVVLLKNEGNILPLSKKETVAVIGPSGKIGRINGGGSASLNAYYNVSIFDGVSKKLEKEPPFALGCSIDENLYDFGKFVTHENGAKKGAYYKIYKEPADAANRTLVEEFALDSTKYWLFDYKNPAFPDDLFYMDIEGEFTPEVSGEYNIHVSCVGTTLFYLDDEMVIDDKTNQKLAPPKLGSSSVGDTKAFYFDASKSYKFKILFGSGPTFTCPTDEIFAHGGGSLEVTIDKKDTDENRIKEAVELASTVDKVILCTGTSADYESEGFDRKHMDLPGAQDELIEAVLAVNPNVIIVNQSGTPVTMPWADKVKGIVQGWFNGCESGNAIADVLYNDYNPSGKLSLTFPKRVEDNPAFLTFKSNNGECIYGEDVFVGYRFYEKTKTEPLFAFGYGLSYTDFKIENLSVELKGEDVVVSVDVTNTGSFAGQEVVQFYVAPPKTTTIVERPLKELKGFKKVAIEAGATVKVTVEVPIKYSCSYYDSERQRWAIEAGDYTAIVGNSSDSADLLTAPISIDKTSYWTGI</sequence>
<dbReference type="InterPro" id="IPR002772">
    <property type="entry name" value="Glyco_hydro_3_C"/>
</dbReference>
<organism evidence="8 9">
    <name type="scientific">[Candida] arabinofermentans NRRL YB-2248</name>
    <dbReference type="NCBI Taxonomy" id="983967"/>
    <lineage>
        <taxon>Eukaryota</taxon>
        <taxon>Fungi</taxon>
        <taxon>Dikarya</taxon>
        <taxon>Ascomycota</taxon>
        <taxon>Saccharomycotina</taxon>
        <taxon>Pichiomycetes</taxon>
        <taxon>Pichiales</taxon>
        <taxon>Pichiaceae</taxon>
        <taxon>Ogataea</taxon>
        <taxon>Ogataea/Candida clade</taxon>
    </lineage>
</organism>